<dbReference type="InterPro" id="IPR003743">
    <property type="entry name" value="Zf-RING_7"/>
</dbReference>
<organism evidence="4 5">
    <name type="scientific">Pyxidicoccus parkwayensis</name>
    <dbReference type="NCBI Taxonomy" id="2813578"/>
    <lineage>
        <taxon>Bacteria</taxon>
        <taxon>Pseudomonadati</taxon>
        <taxon>Myxococcota</taxon>
        <taxon>Myxococcia</taxon>
        <taxon>Myxococcales</taxon>
        <taxon>Cystobacterineae</taxon>
        <taxon>Myxococcaceae</taxon>
        <taxon>Pyxidicoccus</taxon>
    </lineage>
</organism>
<feature type="domain" description="C4-type zinc ribbon" evidence="2">
    <location>
        <begin position="197"/>
        <end position="229"/>
    </location>
</feature>
<gene>
    <name evidence="4" type="ORF">JY651_02660</name>
</gene>
<dbReference type="Pfam" id="PF02591">
    <property type="entry name" value="Zn_ribbon_9"/>
    <property type="match status" value="1"/>
</dbReference>
<evidence type="ECO:0000259" key="2">
    <source>
        <dbReference type="Pfam" id="PF02591"/>
    </source>
</evidence>
<reference evidence="4 5" key="1">
    <citation type="submission" date="2021-02" db="EMBL/GenBank/DDBJ databases">
        <title>De Novo genome assembly of isolated myxobacteria.</title>
        <authorList>
            <person name="Stevens D.C."/>
        </authorList>
    </citation>
    <scope>NUCLEOTIDE SEQUENCE [LARGE SCALE GENOMIC DNA]</scope>
    <source>
        <strain evidence="5">SCPEA02</strain>
    </source>
</reference>
<dbReference type="PANTHER" id="PTHR39082:SF1">
    <property type="entry name" value="SCAVENGER RECEPTOR CLASS A MEMBER 3"/>
    <property type="match status" value="1"/>
</dbReference>
<evidence type="ECO:0000313" key="5">
    <source>
        <dbReference type="Proteomes" id="UP000662747"/>
    </source>
</evidence>
<dbReference type="Gene3D" id="1.10.287.1490">
    <property type="match status" value="1"/>
</dbReference>
<dbReference type="Pfam" id="PF24481">
    <property type="entry name" value="CT398_CC"/>
    <property type="match status" value="1"/>
</dbReference>
<feature type="coiled-coil region" evidence="1">
    <location>
        <begin position="32"/>
        <end position="163"/>
    </location>
</feature>
<name>A0ABX7NZY3_9BACT</name>
<evidence type="ECO:0000256" key="1">
    <source>
        <dbReference type="SAM" id="Coils"/>
    </source>
</evidence>
<accession>A0ABX7NZY3</accession>
<dbReference type="InterPro" id="IPR056003">
    <property type="entry name" value="CT398_CC_hairpin"/>
</dbReference>
<dbReference type="Proteomes" id="UP000662747">
    <property type="component" value="Chromosome"/>
</dbReference>
<dbReference type="RefSeq" id="WP_206725475.1">
    <property type="nucleotide sequence ID" value="NZ_CP071090.1"/>
</dbReference>
<dbReference type="PANTHER" id="PTHR39082">
    <property type="entry name" value="PHOSPHOLIPASE C-BETA-2-RELATED"/>
    <property type="match status" value="1"/>
</dbReference>
<dbReference type="SUPFAM" id="SSF57997">
    <property type="entry name" value="Tropomyosin"/>
    <property type="match status" value="1"/>
</dbReference>
<proteinExistence type="predicted"/>
<evidence type="ECO:0008006" key="6">
    <source>
        <dbReference type="Google" id="ProtNLM"/>
    </source>
</evidence>
<dbReference type="InterPro" id="IPR052376">
    <property type="entry name" value="Oxidative_Scav/Glycosyltrans"/>
</dbReference>
<keyword evidence="1" id="KW-0175">Coiled coil</keyword>
<protein>
    <recommendedName>
        <fullName evidence="6">C4-type zinc ribbon domain-containing protein</fullName>
    </recommendedName>
</protein>
<evidence type="ECO:0000313" key="4">
    <source>
        <dbReference type="EMBL" id="QSQ23904.1"/>
    </source>
</evidence>
<dbReference type="EMBL" id="CP071090">
    <property type="protein sequence ID" value="QSQ23904.1"/>
    <property type="molecule type" value="Genomic_DNA"/>
</dbReference>
<evidence type="ECO:0000259" key="3">
    <source>
        <dbReference type="Pfam" id="PF24481"/>
    </source>
</evidence>
<feature type="domain" description="CT398-like coiled coil hairpin" evidence="3">
    <location>
        <begin position="11"/>
        <end position="186"/>
    </location>
</feature>
<keyword evidence="5" id="KW-1185">Reference proteome</keyword>
<sequence length="243" mass="26919">MREKLKALAELQNVDLEVASLRKAADVHPRQIAELERELGVARSAIEAERARLTDMERQKAQLEQNITDEKDKVKKWEARLSEQRSTREYSALAREIDIAKKANLTMAEELAELTKQLGAAREAIKSKEAEFATKQQGLSGRMAELKGKLGEAESQVKALEGRRSGVAQGVDANLLRRYETVRKKKLPALVGVVAGTCQGCNMNVPPQLYNQLRTTLGTDVCPSCHRIIYAVEALQETPAAAK</sequence>